<sequence length="116" mass="13519">MRSTILRPRWTEDLLRIRQHEYGVQVNEECGDFSPVGAEVRVWVEDNREHGWGQSLSVHDVLRRVEWHWFGAWSARERRQVKHDAIAFLVRLLNDPRSGLTVVPLKHRCSHCGGAA</sequence>
<organism evidence="1 2">
    <name type="scientific">Paractinoplanes ovalisporus</name>
    <dbReference type="NCBI Taxonomy" id="2810368"/>
    <lineage>
        <taxon>Bacteria</taxon>
        <taxon>Bacillati</taxon>
        <taxon>Actinomycetota</taxon>
        <taxon>Actinomycetes</taxon>
        <taxon>Micromonosporales</taxon>
        <taxon>Micromonosporaceae</taxon>
        <taxon>Paractinoplanes</taxon>
    </lineage>
</organism>
<dbReference type="EMBL" id="JAENHP010000018">
    <property type="protein sequence ID" value="MBM2621201.1"/>
    <property type="molecule type" value="Genomic_DNA"/>
</dbReference>
<evidence type="ECO:0000313" key="2">
    <source>
        <dbReference type="Proteomes" id="UP000632138"/>
    </source>
</evidence>
<reference evidence="1 2" key="1">
    <citation type="submission" date="2021-01" db="EMBL/GenBank/DDBJ databases">
        <title>Actinoplanes sp. nov. LDG1-06 isolated from lichen.</title>
        <authorList>
            <person name="Saeng-In P."/>
            <person name="Phongsopitanun W."/>
            <person name="Kanchanasin P."/>
            <person name="Yuki M."/>
            <person name="Kudo T."/>
            <person name="Ohkuma M."/>
            <person name="Tanasupawat S."/>
        </authorList>
    </citation>
    <scope>NUCLEOTIDE SEQUENCE [LARGE SCALE GENOMIC DNA]</scope>
    <source>
        <strain evidence="1 2">LDG1-06</strain>
    </source>
</reference>
<comment type="caution">
    <text evidence="1">The sequence shown here is derived from an EMBL/GenBank/DDBJ whole genome shotgun (WGS) entry which is preliminary data.</text>
</comment>
<gene>
    <name evidence="1" type="ORF">JIG36_37435</name>
</gene>
<protein>
    <submittedName>
        <fullName evidence="1">Uncharacterized protein</fullName>
    </submittedName>
</protein>
<name>A0ABS2APN8_9ACTN</name>
<evidence type="ECO:0000313" key="1">
    <source>
        <dbReference type="EMBL" id="MBM2621201.1"/>
    </source>
</evidence>
<proteinExistence type="predicted"/>
<keyword evidence="2" id="KW-1185">Reference proteome</keyword>
<accession>A0ABS2APN8</accession>
<dbReference type="Proteomes" id="UP000632138">
    <property type="component" value="Unassembled WGS sequence"/>
</dbReference>
<dbReference type="RefSeq" id="WP_203381178.1">
    <property type="nucleotide sequence ID" value="NZ_JAENHP010000018.1"/>
</dbReference>